<organism evidence="2 3">
    <name type="scientific">Orenia marismortui</name>
    <dbReference type="NCBI Taxonomy" id="46469"/>
    <lineage>
        <taxon>Bacteria</taxon>
        <taxon>Bacillati</taxon>
        <taxon>Bacillota</taxon>
        <taxon>Clostridia</taxon>
        <taxon>Halanaerobiales</taxon>
        <taxon>Halobacteroidaceae</taxon>
        <taxon>Orenia</taxon>
    </lineage>
</organism>
<dbReference type="RefSeq" id="WP_134119113.1">
    <property type="nucleotide sequence ID" value="NZ_SOEG01000054.1"/>
</dbReference>
<protein>
    <submittedName>
        <fullName evidence="2">Uncharacterized protein DUF3732</fullName>
    </submittedName>
</protein>
<evidence type="ECO:0000256" key="1">
    <source>
        <dbReference type="SAM" id="Coils"/>
    </source>
</evidence>
<evidence type="ECO:0000313" key="2">
    <source>
        <dbReference type="EMBL" id="TDX44479.1"/>
    </source>
</evidence>
<proteinExistence type="predicted"/>
<feature type="coiled-coil region" evidence="1">
    <location>
        <begin position="279"/>
        <end position="306"/>
    </location>
</feature>
<dbReference type="AlphaFoldDB" id="A0A4V3GWL3"/>
<keyword evidence="1" id="KW-0175">Coiled coil</keyword>
<sequence>MQILEIVLYSYSGKKRVVPLQSNSVNVITGGSGTGKTALIDIIDYCLGKGECMISEGVILKKVAWFGLLLKFGDEKLFIARENPGLKKKTTNRSYIEQGVEVSSPDNISEPNTNIEAITETLNNKIGISPNLNIPPEEQTRNPLSANIRHALFYCFQHQTEVATNQYLFHRQSEDYITQTIKDTLPYFLGAVQEDRLALEQELKRAKRGLSKAKNKLNNIKAIQGKDLSKAIGLLSEAKELELAEQRKNPNDFKEFVEVFEKIINWTPDKINTPNSERIIILQSELKELKDNLNEKQESIMAAKTFAREASGFMREVSEQKFRLESIGLFNYSEHNSELCPVCSQNIKESIPNANLLEKSIKKLDSSLKSVTKERPKLREYIEALEEKSEVIKELIKKKNEEINGVLKTKEDANKLRNLNVQRGKVIGRISLWLESVNLTDDLSGLKEEVRIAKKKVEELEKNLDIEKVEEKINSILNRMGIQMTKWSESLKLEHSENPIRFDIKKATVIVDMENRFVPLRKIGSAENWVGYHIISHLALHKHFARHSRPVPRFLFLDQPSQVYYPREKDSELRGSLDGLNDEDRKAVYRLYNFIFDFIEDYVPEFQIIVTDHADLVDDRFQSSVVERWRDNNALIPENWINDQSS</sequence>
<accession>A0A4V3GWL3</accession>
<name>A0A4V3GWL3_9FIRM</name>
<gene>
    <name evidence="2" type="ORF">C7959_1547</name>
</gene>
<feature type="coiled-coil region" evidence="1">
    <location>
        <begin position="443"/>
        <end position="470"/>
    </location>
</feature>
<reference evidence="2 3" key="1">
    <citation type="submission" date="2019-03" db="EMBL/GenBank/DDBJ databases">
        <title>Subsurface microbial communities from deep shales in Ohio and West Virginia, USA.</title>
        <authorList>
            <person name="Wrighton K."/>
        </authorList>
    </citation>
    <scope>NUCLEOTIDE SEQUENCE [LARGE SCALE GENOMIC DNA]</scope>
    <source>
        <strain evidence="2 3">MSL 6dP</strain>
    </source>
</reference>
<dbReference type="EMBL" id="SOEG01000054">
    <property type="protein sequence ID" value="TDX44479.1"/>
    <property type="molecule type" value="Genomic_DNA"/>
</dbReference>
<dbReference type="Pfam" id="PF12532">
    <property type="entry name" value="DUF3732"/>
    <property type="match status" value="1"/>
</dbReference>
<dbReference type="Proteomes" id="UP000295832">
    <property type="component" value="Unassembled WGS sequence"/>
</dbReference>
<dbReference type="InterPro" id="IPR022205">
    <property type="entry name" value="DUF3732"/>
</dbReference>
<evidence type="ECO:0000313" key="3">
    <source>
        <dbReference type="Proteomes" id="UP000295832"/>
    </source>
</evidence>
<feature type="coiled-coil region" evidence="1">
    <location>
        <begin position="189"/>
        <end position="223"/>
    </location>
</feature>
<comment type="caution">
    <text evidence="2">The sequence shown here is derived from an EMBL/GenBank/DDBJ whole genome shotgun (WGS) entry which is preliminary data.</text>
</comment>
<keyword evidence="3" id="KW-1185">Reference proteome</keyword>
<feature type="coiled-coil region" evidence="1">
    <location>
        <begin position="354"/>
        <end position="402"/>
    </location>
</feature>